<dbReference type="AlphaFoldDB" id="A0AAV3FV31"/>
<gene>
    <name evidence="2" type="ORF">SCAZ3_09475</name>
</gene>
<proteinExistence type="predicted"/>
<comment type="caution">
    <text evidence="2">The sequence shown here is derived from an EMBL/GenBank/DDBJ whole genome shotgun (WGS) entry which is preliminary data.</text>
</comment>
<sequence length="89" mass="10207">MRDKNSHLIKKLPLAVILPPKVKVFDMYLGFWVHIIFCLTFWGAALMIVGVFNWLKQHSACIFAGCRRIHAITIASTEVGKHQPNQSRF</sequence>
<keyword evidence="1" id="KW-1133">Transmembrane helix</keyword>
<name>A0AAV3FV31_STRCB</name>
<reference evidence="2 3" key="1">
    <citation type="journal article" date="2012" name="PLoS ONE">
        <title>Gene Repertoire Evolution of Streptococcus pyogenes Inferred from Phylogenomic Analysis with Streptococcus canis and Streptococcus dysgalactiae.</title>
        <authorList>
            <person name="Lefebure T."/>
            <person name="Richards V.P."/>
            <person name="Lang P."/>
            <person name="Pavinski-Bitar P."/>
            <person name="Stanhope M.J."/>
        </authorList>
    </citation>
    <scope>NUCLEOTIDE SEQUENCE [LARGE SCALE GENOMIC DNA]</scope>
    <source>
        <strain evidence="2 3">FSL Z3-227</strain>
    </source>
</reference>
<organism evidence="2 3">
    <name type="scientific">Streptococcus canis FSL Z3-227</name>
    <dbReference type="NCBI Taxonomy" id="482234"/>
    <lineage>
        <taxon>Bacteria</taxon>
        <taxon>Bacillati</taxon>
        <taxon>Bacillota</taxon>
        <taxon>Bacilli</taxon>
        <taxon>Lactobacillales</taxon>
        <taxon>Streptococcaceae</taxon>
        <taxon>Streptococcus</taxon>
    </lineage>
</organism>
<dbReference type="EMBL" id="AIDX01000001">
    <property type="protein sequence ID" value="EIQ82580.1"/>
    <property type="molecule type" value="Genomic_DNA"/>
</dbReference>
<protein>
    <submittedName>
        <fullName evidence="2">Uncharacterized protein</fullName>
    </submittedName>
</protein>
<keyword evidence="1" id="KW-0472">Membrane</keyword>
<accession>A0AAV3FV31</accession>
<evidence type="ECO:0000313" key="2">
    <source>
        <dbReference type="EMBL" id="EIQ82580.1"/>
    </source>
</evidence>
<keyword evidence="1" id="KW-0812">Transmembrane</keyword>
<evidence type="ECO:0000313" key="3">
    <source>
        <dbReference type="Proteomes" id="UP000004423"/>
    </source>
</evidence>
<evidence type="ECO:0000256" key="1">
    <source>
        <dbReference type="SAM" id="Phobius"/>
    </source>
</evidence>
<dbReference type="Proteomes" id="UP000004423">
    <property type="component" value="Unassembled WGS sequence"/>
</dbReference>
<feature type="transmembrane region" description="Helical" evidence="1">
    <location>
        <begin position="31"/>
        <end position="55"/>
    </location>
</feature>